<proteinExistence type="predicted"/>
<evidence type="ECO:0000256" key="1">
    <source>
        <dbReference type="SAM" id="SignalP"/>
    </source>
</evidence>
<feature type="chain" id="PRO_5031443367" evidence="1">
    <location>
        <begin position="28"/>
        <end position="482"/>
    </location>
</feature>
<dbReference type="EMBL" id="HBHQ01018617">
    <property type="protein sequence ID" value="CAD9820645.1"/>
    <property type="molecule type" value="Transcribed_RNA"/>
</dbReference>
<accession>A0A7S2UI97</accession>
<name>A0A7S2UI97_9STRA</name>
<evidence type="ECO:0000313" key="2">
    <source>
        <dbReference type="EMBL" id="CAD9820645.1"/>
    </source>
</evidence>
<gene>
    <name evidence="2" type="ORF">ASEP1449_LOCUS12478</name>
</gene>
<protein>
    <submittedName>
        <fullName evidence="2">Uncharacterized protein</fullName>
    </submittedName>
</protein>
<keyword evidence="1" id="KW-0732">Signal</keyword>
<dbReference type="AlphaFoldDB" id="A0A7S2UI97"/>
<organism evidence="2">
    <name type="scientific">Attheya septentrionalis</name>
    <dbReference type="NCBI Taxonomy" id="420275"/>
    <lineage>
        <taxon>Eukaryota</taxon>
        <taxon>Sar</taxon>
        <taxon>Stramenopiles</taxon>
        <taxon>Ochrophyta</taxon>
        <taxon>Bacillariophyta</taxon>
        <taxon>Coscinodiscophyceae</taxon>
        <taxon>Chaetocerotophycidae</taxon>
        <taxon>Chaetocerotales</taxon>
        <taxon>Attheyaceae</taxon>
        <taxon>Attheya</taxon>
    </lineage>
</organism>
<feature type="signal peptide" evidence="1">
    <location>
        <begin position="1"/>
        <end position="27"/>
    </location>
</feature>
<reference evidence="2" key="1">
    <citation type="submission" date="2021-01" db="EMBL/GenBank/DDBJ databases">
        <authorList>
            <person name="Corre E."/>
            <person name="Pelletier E."/>
            <person name="Niang G."/>
            <person name="Scheremetjew M."/>
            <person name="Finn R."/>
            <person name="Kale V."/>
            <person name="Holt S."/>
            <person name="Cochrane G."/>
            <person name="Meng A."/>
            <person name="Brown T."/>
            <person name="Cohen L."/>
        </authorList>
    </citation>
    <scope>NUCLEOTIDE SEQUENCE</scope>
    <source>
        <strain evidence="2">CCMP2084</strain>
    </source>
</reference>
<sequence>MKLKQGHILFNHICSIILLQFSHPARYHDPEQTFQVGDLVWYEIKGNFSVGSKGIQWGEGTVKHIHPEGNLYTIAGKAWNYDHKTHPLIGVKGGPPMYNSLSSASEARDIYRRWAQNNHPNFKVKRAAMMGKDEVMHPSLRSVPREAMFKVWDRDTIPTCPIIPSSQSHDGERDSLSLEEAQERYGPDLQYKGAKQDGYGPEMWGITLEQLMAVKELPGFEEEMLMLDVVTQLINPYTKNSGMGYSLLLNKDKPLRAKIMTSHAWGEKYAHFVTAIKDSGVEGPFWCCAMAIYQCEDIPELAISKQLGPDLENGPFATVLKQATDMIAVFTPAVDIYLRMWCVYEIFVATKYGVPLHFAALNGQFRSGLENIYDAIYEHGKRRCDAETARCGNPDAPMNSDETQIRALINDSEGKFDTIDSVVEWCKAIYHIGEVRHPGVIGANEEPAHLILLGGSSRFDYLAKTLSSVATAIDRIPSRKTE</sequence>